<proteinExistence type="predicted"/>
<sequence length="321" mass="36189">MSSLTNVISQISNLVYPSDEINRPLEWSKGELSEHLQKCPTSRSTLDWHGSVTAQLSGGSYSPVLGRLRNDVFTSLIQATKHLEKLRLYNAGDTFIHEEFRTDRHIVISSLQYITAAFKLFSVVRTDKSLETPQNREVVLKYLKKTYAFMIAISWLLYPSGSTNSWLTEEANYLLETKLRDFHFDRWSDYPKALDPTLSGVIDGFRAVPETCLPKYPQAPVLCRNPERYGSTILRNLWTPNNFPQTQAGSGPDSSFGPDEVPDMPSWCTIPGPDSSFGLDEVPDMPSWSTIPGPDSSFGLYEVPDMSSWSTTQLGWTPPYE</sequence>
<dbReference type="RefSeq" id="XP_018061622.1">
    <property type="nucleotide sequence ID" value="XM_018213711.1"/>
</dbReference>
<dbReference type="Proteomes" id="UP000070700">
    <property type="component" value="Unassembled WGS sequence"/>
</dbReference>
<organism evidence="2 3">
    <name type="scientific">Mollisia scopiformis</name>
    <name type="common">Conifer needle endophyte fungus</name>
    <name type="synonym">Phialocephala scopiformis</name>
    <dbReference type="NCBI Taxonomy" id="149040"/>
    <lineage>
        <taxon>Eukaryota</taxon>
        <taxon>Fungi</taxon>
        <taxon>Dikarya</taxon>
        <taxon>Ascomycota</taxon>
        <taxon>Pezizomycotina</taxon>
        <taxon>Leotiomycetes</taxon>
        <taxon>Helotiales</taxon>
        <taxon>Mollisiaceae</taxon>
        <taxon>Mollisia</taxon>
    </lineage>
</organism>
<feature type="compositionally biased region" description="Polar residues" evidence="1">
    <location>
        <begin position="242"/>
        <end position="253"/>
    </location>
</feature>
<accession>A0A132B6G5</accession>
<reference evidence="2 3" key="1">
    <citation type="submission" date="2015-10" db="EMBL/GenBank/DDBJ databases">
        <title>Full genome of DAOMC 229536 Phialocephala scopiformis, a fungal endophyte of spruce producing the potent anti-insectan compound rugulosin.</title>
        <authorList>
            <consortium name="DOE Joint Genome Institute"/>
            <person name="Walker A.K."/>
            <person name="Frasz S.L."/>
            <person name="Seifert K.A."/>
            <person name="Miller J.D."/>
            <person name="Mondo S.J."/>
            <person name="Labutti K."/>
            <person name="Lipzen A."/>
            <person name="Dockter R."/>
            <person name="Kennedy M."/>
            <person name="Grigoriev I.V."/>
            <person name="Spatafora J.W."/>
        </authorList>
    </citation>
    <scope>NUCLEOTIDE SEQUENCE [LARGE SCALE GENOMIC DNA]</scope>
    <source>
        <strain evidence="2 3">CBS 120377</strain>
    </source>
</reference>
<dbReference type="AlphaFoldDB" id="A0A132B6G5"/>
<dbReference type="OrthoDB" id="3509776at2759"/>
<dbReference type="KEGG" id="psco:LY89DRAFT_677891"/>
<name>A0A132B6G5_MOLSC</name>
<keyword evidence="3" id="KW-1185">Reference proteome</keyword>
<evidence type="ECO:0000256" key="1">
    <source>
        <dbReference type="SAM" id="MobiDB-lite"/>
    </source>
</evidence>
<evidence type="ECO:0000313" key="2">
    <source>
        <dbReference type="EMBL" id="KUJ07267.1"/>
    </source>
</evidence>
<dbReference type="InParanoid" id="A0A132B6G5"/>
<protein>
    <submittedName>
        <fullName evidence="2">Uncharacterized protein</fullName>
    </submittedName>
</protein>
<gene>
    <name evidence="2" type="ORF">LY89DRAFT_677891</name>
</gene>
<evidence type="ECO:0000313" key="3">
    <source>
        <dbReference type="Proteomes" id="UP000070700"/>
    </source>
</evidence>
<feature type="region of interest" description="Disordered" evidence="1">
    <location>
        <begin position="242"/>
        <end position="294"/>
    </location>
</feature>
<dbReference type="EMBL" id="KQ947440">
    <property type="protein sequence ID" value="KUJ07267.1"/>
    <property type="molecule type" value="Genomic_DNA"/>
</dbReference>
<dbReference type="GeneID" id="28823437"/>